<accession>A0A9P7N844</accession>
<comment type="caution">
    <text evidence="2">The sequence shown here is derived from an EMBL/GenBank/DDBJ whole genome shotgun (WGS) entry which is preliminary data.</text>
</comment>
<evidence type="ECO:0000313" key="3">
    <source>
        <dbReference type="Proteomes" id="UP000748025"/>
    </source>
</evidence>
<reference evidence="2" key="1">
    <citation type="journal article" date="2020" name="bioRxiv">
        <title>Whole genome comparisons of ergot fungi reveals the divergence and evolution of species within the genus Claviceps are the result of varying mechanisms driving genome evolution and host range expansion.</title>
        <authorList>
            <person name="Wyka S.A."/>
            <person name="Mondo S.J."/>
            <person name="Liu M."/>
            <person name="Dettman J."/>
            <person name="Nalam V."/>
            <person name="Broders K.D."/>
        </authorList>
    </citation>
    <scope>NUCLEOTIDE SEQUENCE</scope>
    <source>
        <strain evidence="2">CCC 602</strain>
    </source>
</reference>
<proteinExistence type="predicted"/>
<evidence type="ECO:0000256" key="1">
    <source>
        <dbReference type="SAM" id="MobiDB-lite"/>
    </source>
</evidence>
<evidence type="ECO:0000313" key="2">
    <source>
        <dbReference type="EMBL" id="KAG6001649.1"/>
    </source>
</evidence>
<sequence length="245" mass="26297">MSTPCQSPGGSRDDFTSEGGGDPGPPSPEIEENSKHRGLAPLNPHPTPRKSISFPYSPAAKRGGGGRGSEIRMVPPGSAHSSAVGGDLFPPAQVISISRPYSSSCPVLLGLTVGRRRFTPLRRPVGNQTRRALRLAHLFRTGIVTTPTDANGSLDARPGRPHLSFVQPERHARARKAPSAHPFVSSVRVRKQFELGLALGQRGKVDLAAESDLSFVLSGLTLCRLSAWAQLWCVRWGCWIGRECA</sequence>
<feature type="region of interest" description="Disordered" evidence="1">
    <location>
        <begin position="1"/>
        <end position="85"/>
    </location>
</feature>
<dbReference type="Proteomes" id="UP000748025">
    <property type="component" value="Unassembled WGS sequence"/>
</dbReference>
<name>A0A9P7N844_9HYPO</name>
<dbReference type="AlphaFoldDB" id="A0A9P7N844"/>
<keyword evidence="3" id="KW-1185">Reference proteome</keyword>
<gene>
    <name evidence="2" type="ORF">E4U43_001273</name>
</gene>
<dbReference type="EMBL" id="SRPW01001407">
    <property type="protein sequence ID" value="KAG6001649.1"/>
    <property type="molecule type" value="Genomic_DNA"/>
</dbReference>
<organism evidence="2 3">
    <name type="scientific">Claviceps pusilla</name>
    <dbReference type="NCBI Taxonomy" id="123648"/>
    <lineage>
        <taxon>Eukaryota</taxon>
        <taxon>Fungi</taxon>
        <taxon>Dikarya</taxon>
        <taxon>Ascomycota</taxon>
        <taxon>Pezizomycotina</taxon>
        <taxon>Sordariomycetes</taxon>
        <taxon>Hypocreomycetidae</taxon>
        <taxon>Hypocreales</taxon>
        <taxon>Clavicipitaceae</taxon>
        <taxon>Claviceps</taxon>
    </lineage>
</organism>
<protein>
    <submittedName>
        <fullName evidence="2">Uncharacterized protein</fullName>
    </submittedName>
</protein>